<reference evidence="1" key="1">
    <citation type="submission" date="2020-07" db="EMBL/GenBank/DDBJ databases">
        <title>Multicomponent nature underlies the extraordinary mechanical properties of spider dragline silk.</title>
        <authorList>
            <person name="Kono N."/>
            <person name="Nakamura H."/>
            <person name="Mori M."/>
            <person name="Yoshida Y."/>
            <person name="Ohtoshi R."/>
            <person name="Malay A.D."/>
            <person name="Moran D.A.P."/>
            <person name="Tomita M."/>
            <person name="Numata K."/>
            <person name="Arakawa K."/>
        </authorList>
    </citation>
    <scope>NUCLEOTIDE SEQUENCE</scope>
</reference>
<keyword evidence="2" id="KW-1185">Reference proteome</keyword>
<sequence>MSFAQVILKWQTRLWNKTKAIDTEFPITYKEGIIIQNIHNKQVKTYRSEAVLKKSKQYSSQFHTEGDETRFSETILLEKRVRRNFVSSMACDVDTFCPCVFISGIKLYYIQRGKEAVSRQELVIQNALNSWTKII</sequence>
<comment type="caution">
    <text evidence="1">The sequence shown here is derived from an EMBL/GenBank/DDBJ whole genome shotgun (WGS) entry which is preliminary data.</text>
</comment>
<organism evidence="1 2">
    <name type="scientific">Trichonephila clavata</name>
    <name type="common">Joro spider</name>
    <name type="synonym">Nephila clavata</name>
    <dbReference type="NCBI Taxonomy" id="2740835"/>
    <lineage>
        <taxon>Eukaryota</taxon>
        <taxon>Metazoa</taxon>
        <taxon>Ecdysozoa</taxon>
        <taxon>Arthropoda</taxon>
        <taxon>Chelicerata</taxon>
        <taxon>Arachnida</taxon>
        <taxon>Araneae</taxon>
        <taxon>Araneomorphae</taxon>
        <taxon>Entelegynae</taxon>
        <taxon>Araneoidea</taxon>
        <taxon>Nephilidae</taxon>
        <taxon>Trichonephila</taxon>
    </lineage>
</organism>
<name>A0A8X6G7M5_TRICU</name>
<evidence type="ECO:0000313" key="2">
    <source>
        <dbReference type="Proteomes" id="UP000887116"/>
    </source>
</evidence>
<dbReference type="Proteomes" id="UP000887116">
    <property type="component" value="Unassembled WGS sequence"/>
</dbReference>
<proteinExistence type="predicted"/>
<accession>A0A8X6G7M5</accession>
<protein>
    <submittedName>
        <fullName evidence="1">Uncharacterized protein</fullName>
    </submittedName>
</protein>
<evidence type="ECO:0000313" key="1">
    <source>
        <dbReference type="EMBL" id="GFQ96119.1"/>
    </source>
</evidence>
<dbReference type="AlphaFoldDB" id="A0A8X6G7M5"/>
<dbReference type="OrthoDB" id="10342336at2759"/>
<gene>
    <name evidence="1" type="primary">NCL1_09282</name>
    <name evidence="1" type="ORF">TNCT_615731</name>
</gene>
<dbReference type="EMBL" id="BMAO01024555">
    <property type="protein sequence ID" value="GFQ96119.1"/>
    <property type="molecule type" value="Genomic_DNA"/>
</dbReference>